<dbReference type="STRING" id="619300.G3AP21"/>
<dbReference type="Gene3D" id="3.90.550.10">
    <property type="entry name" value="Spore Coat Polysaccharide Biosynthesis Protein SpsA, Chain A"/>
    <property type="match status" value="1"/>
</dbReference>
<evidence type="ECO:0000256" key="6">
    <source>
        <dbReference type="PIRSR" id="PIRSR018153-1"/>
    </source>
</evidence>
<dbReference type="PANTHER" id="PTHR31121">
    <property type="entry name" value="ALPHA-1,2 MANNOSYLTRANSFERASE KTR1"/>
    <property type="match status" value="1"/>
</dbReference>
<dbReference type="OrthoDB" id="439943at2759"/>
<keyword evidence="4" id="KW-0808">Transferase</keyword>
<evidence type="ECO:0000313" key="7">
    <source>
        <dbReference type="EMBL" id="EGW32052.1"/>
    </source>
</evidence>
<dbReference type="GO" id="GO:0000032">
    <property type="term" value="P:cell wall mannoprotein biosynthetic process"/>
    <property type="evidence" value="ECO:0007669"/>
    <property type="project" value="TreeGrafter"/>
</dbReference>
<accession>G3AP21</accession>
<dbReference type="GO" id="GO:0016020">
    <property type="term" value="C:membrane"/>
    <property type="evidence" value="ECO:0007669"/>
    <property type="project" value="UniProtKB-SubCell"/>
</dbReference>
<gene>
    <name evidence="7" type="ORF">SPAPADRAFT_61146</name>
</gene>
<dbReference type="PIRSF" id="PIRSF018153">
    <property type="entry name" value="Glyco_trans_15"/>
    <property type="match status" value="1"/>
</dbReference>
<name>G3AP21_SPAPN</name>
<feature type="active site" description="Nucleophile" evidence="6">
    <location>
        <position position="255"/>
    </location>
</feature>
<dbReference type="KEGG" id="spaa:SPAPADRAFT_61146"/>
<evidence type="ECO:0000256" key="1">
    <source>
        <dbReference type="ARBA" id="ARBA00004606"/>
    </source>
</evidence>
<dbReference type="GeneID" id="18873742"/>
<comment type="similarity">
    <text evidence="2">Belongs to the glycosyltransferase 15 family.</text>
</comment>
<dbReference type="OMA" id="TIAMYEY"/>
<comment type="subcellular location">
    <subcellularLocation>
        <location evidence="1">Membrane</location>
        <topology evidence="1">Single-pass type II membrane protein</topology>
    </subcellularLocation>
</comment>
<dbReference type="AlphaFoldDB" id="G3AP21"/>
<dbReference type="EMBL" id="GL996502">
    <property type="protein sequence ID" value="EGW32052.1"/>
    <property type="molecule type" value="Genomic_DNA"/>
</dbReference>
<feature type="non-terminal residue" evidence="7">
    <location>
        <position position="293"/>
    </location>
</feature>
<dbReference type="InParanoid" id="G3AP21"/>
<dbReference type="RefSeq" id="XP_007375328.1">
    <property type="nucleotide sequence ID" value="XM_007375266.1"/>
</dbReference>
<dbReference type="GO" id="GO:0006487">
    <property type="term" value="P:protein N-linked glycosylation"/>
    <property type="evidence" value="ECO:0007669"/>
    <property type="project" value="TreeGrafter"/>
</dbReference>
<dbReference type="InterPro" id="IPR002685">
    <property type="entry name" value="Glyco_trans_15"/>
</dbReference>
<sequence length="293" mass="35013">MRPLLSGRTIVAGILTVVLVLVLTKEEHSHVLHYHRHSAVFDVTRPRAVFIALARNQELYDLIHSIRQVEDRFNSKFNYDWVFLNDVEFTQEFKNLTSALVSGTAKYGHIPKEHWSYPDFIDLKKAEQTRMQMKQENIIYGDSESYRHMCRYESGFFYHHELLRDYDWYWRVEPGIDIYCDVDYDVFKYMESNNKTYGFAISIKEFRKTIPTLWTHTKNFIEQNPQYLAADNLLPFISNDNGNTYNLCHFWSNFEIANLNFWRGEAYSRYFEHLDKTGGFFYERWGDAPIHSI</sequence>
<dbReference type="GO" id="GO:0000026">
    <property type="term" value="F:alpha-1,2-mannosyltransferase activity"/>
    <property type="evidence" value="ECO:0007669"/>
    <property type="project" value="TreeGrafter"/>
</dbReference>
<dbReference type="eggNOG" id="KOG4472">
    <property type="taxonomic scope" value="Eukaryota"/>
</dbReference>
<dbReference type="GO" id="GO:0006493">
    <property type="term" value="P:protein O-linked glycosylation"/>
    <property type="evidence" value="ECO:0007669"/>
    <property type="project" value="TreeGrafter"/>
</dbReference>
<keyword evidence="3" id="KW-0328">Glycosyltransferase</keyword>
<evidence type="ECO:0000256" key="3">
    <source>
        <dbReference type="ARBA" id="ARBA00022676"/>
    </source>
</evidence>
<dbReference type="SUPFAM" id="SSF53448">
    <property type="entry name" value="Nucleotide-diphospho-sugar transferases"/>
    <property type="match status" value="1"/>
</dbReference>
<evidence type="ECO:0000313" key="8">
    <source>
        <dbReference type="Proteomes" id="UP000000709"/>
    </source>
</evidence>
<protein>
    <submittedName>
        <fullName evidence="7">Uncharacterized protein</fullName>
    </submittedName>
</protein>
<dbReference type="InterPro" id="IPR029044">
    <property type="entry name" value="Nucleotide-diphossugar_trans"/>
</dbReference>
<keyword evidence="8" id="KW-1185">Reference proteome</keyword>
<keyword evidence="5" id="KW-0735">Signal-anchor</keyword>
<dbReference type="Proteomes" id="UP000000709">
    <property type="component" value="Unassembled WGS sequence"/>
</dbReference>
<evidence type="ECO:0000256" key="4">
    <source>
        <dbReference type="ARBA" id="ARBA00022679"/>
    </source>
</evidence>
<dbReference type="GO" id="GO:0005794">
    <property type="term" value="C:Golgi apparatus"/>
    <property type="evidence" value="ECO:0007669"/>
    <property type="project" value="TreeGrafter"/>
</dbReference>
<dbReference type="Pfam" id="PF01793">
    <property type="entry name" value="Glyco_transf_15"/>
    <property type="match status" value="1"/>
</dbReference>
<proteinExistence type="inferred from homology"/>
<evidence type="ECO:0000256" key="2">
    <source>
        <dbReference type="ARBA" id="ARBA00007677"/>
    </source>
</evidence>
<keyword evidence="5" id="KW-0812">Transmembrane</keyword>
<evidence type="ECO:0000256" key="5">
    <source>
        <dbReference type="ARBA" id="ARBA00022968"/>
    </source>
</evidence>
<dbReference type="FunFam" id="3.90.550.10:FF:000051">
    <property type="entry name" value="Alpha-1,2-mannosyltransferase (Ktr4)"/>
    <property type="match status" value="1"/>
</dbReference>
<reference evidence="7 8" key="1">
    <citation type="journal article" date="2011" name="Proc. Natl. Acad. Sci. U.S.A.">
        <title>Comparative genomics of xylose-fermenting fungi for enhanced biofuel production.</title>
        <authorList>
            <person name="Wohlbach D.J."/>
            <person name="Kuo A."/>
            <person name="Sato T.K."/>
            <person name="Potts K.M."/>
            <person name="Salamov A.A."/>
            <person name="LaButti K.M."/>
            <person name="Sun H."/>
            <person name="Clum A."/>
            <person name="Pangilinan J.L."/>
            <person name="Lindquist E.A."/>
            <person name="Lucas S."/>
            <person name="Lapidus A."/>
            <person name="Jin M."/>
            <person name="Gunawan C."/>
            <person name="Balan V."/>
            <person name="Dale B.E."/>
            <person name="Jeffries T.W."/>
            <person name="Zinkel R."/>
            <person name="Barry K.W."/>
            <person name="Grigoriev I.V."/>
            <person name="Gasch A.P."/>
        </authorList>
    </citation>
    <scope>NUCLEOTIDE SEQUENCE [LARGE SCALE GENOMIC DNA]</scope>
    <source>
        <strain evidence="8">NRRL Y-27907 / 11-Y1</strain>
    </source>
</reference>
<dbReference type="PANTHER" id="PTHR31121:SF6">
    <property type="entry name" value="ALPHA-1,2 MANNOSYLTRANSFERASE KTR1"/>
    <property type="match status" value="1"/>
</dbReference>
<dbReference type="HOGENOM" id="CLU_024327_4_0_1"/>
<organism evidence="8">
    <name type="scientific">Spathaspora passalidarum (strain NRRL Y-27907 / 11-Y1)</name>
    <dbReference type="NCBI Taxonomy" id="619300"/>
    <lineage>
        <taxon>Eukaryota</taxon>
        <taxon>Fungi</taxon>
        <taxon>Dikarya</taxon>
        <taxon>Ascomycota</taxon>
        <taxon>Saccharomycotina</taxon>
        <taxon>Pichiomycetes</taxon>
        <taxon>Debaryomycetaceae</taxon>
        <taxon>Spathaspora</taxon>
    </lineage>
</organism>